<sequence length="533" mass="58255">MLQKLSRCTLVKSLSDRLDRPPSVLVNASIVFLLSVIILNPYDLSFSISNGFGLIPMGYITIKHMIESENTVNKPGLKKKENSLKTQKSKKYLDFWLIYGTSIMLENVISQNNLTTLIPFWFLLKTIWITWFLIGLLDDLESNAIIPKPLQLGKVSAHQSKEAPSPGSSSASSTDSDSASESPYPSSRDMTDDEDSESDHSDYLSESDAALPTNIAPTTAALSAITTELNEMHSPPISRTPEFTRNGKLLTPLTGVSPSSDLSSRSASGDDHSSDTSSIKATKIKSSTVSSDRGNTVHSDDPASQSDSERSYRSDDSNDVMLPPDTPLDELALRGKKTIELPSPQSCDSEDSDDEGDERLPAKPVSTKSSIKDGTHEDAESDATNVSGIPLVEAKEEEPKISDQFAKEDKPPFVENKGPVLGATPPKILKQVSVSEYGREVELDQENIENEYKVGEVNQEIKKDKVEDPDNSENPQKSGLKEGEVIKLSMEDLLAMDEGEQSDDGQLKADIVADSEGDKEVKKTKPLEVNHHE</sequence>
<dbReference type="Proteomes" id="UP001355207">
    <property type="component" value="Chromosome 9"/>
</dbReference>
<feature type="compositionally biased region" description="Low complexity" evidence="1">
    <location>
        <begin position="275"/>
        <end position="291"/>
    </location>
</feature>
<feature type="compositionally biased region" description="Basic and acidic residues" evidence="1">
    <location>
        <begin position="393"/>
        <end position="412"/>
    </location>
</feature>
<dbReference type="EMBL" id="CP144106">
    <property type="protein sequence ID" value="WWC91796.1"/>
    <property type="molecule type" value="Genomic_DNA"/>
</dbReference>
<feature type="region of interest" description="Disordered" evidence="1">
    <location>
        <begin position="449"/>
        <end position="533"/>
    </location>
</feature>
<feature type="compositionally biased region" description="Low complexity" evidence="1">
    <location>
        <begin position="257"/>
        <end position="267"/>
    </location>
</feature>
<feature type="compositionally biased region" description="Low complexity" evidence="1">
    <location>
        <begin position="162"/>
        <end position="188"/>
    </location>
</feature>
<protein>
    <recommendedName>
        <fullName evidence="4">Protein YOP1</fullName>
    </recommendedName>
</protein>
<feature type="compositionally biased region" description="Basic and acidic residues" evidence="1">
    <location>
        <begin position="307"/>
        <end position="316"/>
    </location>
</feature>
<accession>A0AAX4K267</accession>
<dbReference type="GeneID" id="91097412"/>
<proteinExistence type="predicted"/>
<name>A0AAX4K267_9TREE</name>
<organism evidence="2 3">
    <name type="scientific">Kwoniella dendrophila CBS 6074</name>
    <dbReference type="NCBI Taxonomy" id="1295534"/>
    <lineage>
        <taxon>Eukaryota</taxon>
        <taxon>Fungi</taxon>
        <taxon>Dikarya</taxon>
        <taxon>Basidiomycota</taxon>
        <taxon>Agaricomycotina</taxon>
        <taxon>Tremellomycetes</taxon>
        <taxon>Tremellales</taxon>
        <taxon>Cryptococcaceae</taxon>
        <taxon>Kwoniella</taxon>
    </lineage>
</organism>
<evidence type="ECO:0000256" key="1">
    <source>
        <dbReference type="SAM" id="MobiDB-lite"/>
    </source>
</evidence>
<gene>
    <name evidence="2" type="ORF">L201_006743</name>
</gene>
<feature type="compositionally biased region" description="Basic and acidic residues" evidence="1">
    <location>
        <begin position="516"/>
        <end position="533"/>
    </location>
</feature>
<feature type="compositionally biased region" description="Acidic residues" evidence="1">
    <location>
        <begin position="494"/>
        <end position="503"/>
    </location>
</feature>
<evidence type="ECO:0000313" key="3">
    <source>
        <dbReference type="Proteomes" id="UP001355207"/>
    </source>
</evidence>
<reference evidence="2 3" key="1">
    <citation type="submission" date="2024-01" db="EMBL/GenBank/DDBJ databases">
        <title>Comparative genomics of Cryptococcus and Kwoniella reveals pathogenesis evolution and contrasting modes of karyotype evolution via chromosome fusion or intercentromeric recombination.</title>
        <authorList>
            <person name="Coelho M.A."/>
            <person name="David-Palma M."/>
            <person name="Shea T."/>
            <person name="Bowers K."/>
            <person name="McGinley-Smith S."/>
            <person name="Mohammad A.W."/>
            <person name="Gnirke A."/>
            <person name="Yurkov A.M."/>
            <person name="Nowrousian M."/>
            <person name="Sun S."/>
            <person name="Cuomo C.A."/>
            <person name="Heitman J."/>
        </authorList>
    </citation>
    <scope>NUCLEOTIDE SEQUENCE [LARGE SCALE GENOMIC DNA]</scope>
    <source>
        <strain evidence="2 3">CBS 6074</strain>
    </source>
</reference>
<feature type="region of interest" description="Disordered" evidence="1">
    <location>
        <begin position="232"/>
        <end position="424"/>
    </location>
</feature>
<evidence type="ECO:0008006" key="4">
    <source>
        <dbReference type="Google" id="ProtNLM"/>
    </source>
</evidence>
<feature type="compositionally biased region" description="Basic and acidic residues" evidence="1">
    <location>
        <begin position="450"/>
        <end position="468"/>
    </location>
</feature>
<keyword evidence="3" id="KW-1185">Reference proteome</keyword>
<evidence type="ECO:0000313" key="2">
    <source>
        <dbReference type="EMBL" id="WWC91796.1"/>
    </source>
</evidence>
<dbReference type="RefSeq" id="XP_066078558.1">
    <property type="nucleotide sequence ID" value="XM_066222461.1"/>
</dbReference>
<dbReference type="AlphaFoldDB" id="A0AAX4K267"/>
<feature type="compositionally biased region" description="Acidic residues" evidence="1">
    <location>
        <begin position="348"/>
        <end position="357"/>
    </location>
</feature>
<feature type="region of interest" description="Disordered" evidence="1">
    <location>
        <begin position="157"/>
        <end position="214"/>
    </location>
</feature>